<reference evidence="2" key="1">
    <citation type="submission" date="2015-07" db="EMBL/GenBank/DDBJ databases">
        <authorList>
            <person name="Rodrigo-Torres Lidia"/>
            <person name="Arahal R.David."/>
        </authorList>
    </citation>
    <scope>NUCLEOTIDE SEQUENCE [LARGE SCALE GENOMIC DNA]</scope>
    <source>
        <strain evidence="2">CECT 4801</strain>
    </source>
</reference>
<keyword evidence="2" id="KW-1185">Reference proteome</keyword>
<protein>
    <recommendedName>
        <fullName evidence="3">DUF2783 domain-containing protein</fullName>
    </recommendedName>
</protein>
<evidence type="ECO:0000313" key="1">
    <source>
        <dbReference type="EMBL" id="CTQ45630.1"/>
    </source>
</evidence>
<accession>A0A0M6Y9Z6</accession>
<dbReference type="AlphaFoldDB" id="A0A0M6Y9Z6"/>
<dbReference type="Pfam" id="PF10932">
    <property type="entry name" value="DUF2783"/>
    <property type="match status" value="1"/>
</dbReference>
<proteinExistence type="predicted"/>
<dbReference type="InterPro" id="IPR021233">
    <property type="entry name" value="DUF2783"/>
</dbReference>
<dbReference type="EMBL" id="CXST01000002">
    <property type="protein sequence ID" value="CTQ45630.1"/>
    <property type="molecule type" value="Genomic_DNA"/>
</dbReference>
<evidence type="ECO:0000313" key="2">
    <source>
        <dbReference type="Proteomes" id="UP000048926"/>
    </source>
</evidence>
<dbReference type="OrthoDB" id="8420594at2"/>
<organism evidence="1 2">
    <name type="scientific">Roseibium aggregatum</name>
    <dbReference type="NCBI Taxonomy" id="187304"/>
    <lineage>
        <taxon>Bacteria</taxon>
        <taxon>Pseudomonadati</taxon>
        <taxon>Pseudomonadota</taxon>
        <taxon>Alphaproteobacteria</taxon>
        <taxon>Hyphomicrobiales</taxon>
        <taxon>Stappiaceae</taxon>
        <taxon>Roseibium</taxon>
    </lineage>
</organism>
<dbReference type="RefSeq" id="WP_055658749.1">
    <property type="nucleotide sequence ID" value="NZ_CP045617.1"/>
</dbReference>
<evidence type="ECO:0008006" key="3">
    <source>
        <dbReference type="Google" id="ProtNLM"/>
    </source>
</evidence>
<dbReference type="STRING" id="187304.B0E33_02920"/>
<dbReference type="Proteomes" id="UP000048926">
    <property type="component" value="Unassembled WGS sequence"/>
</dbReference>
<gene>
    <name evidence="1" type="ORF">LAL4801_04084</name>
</gene>
<sequence>MALNLKLNLTRNLPDPDGFYEYLVSSQRHMSDEEANCMNARLILILANQIGDPDVLKAAIDFAANPKAAKKREAA</sequence>
<name>A0A0M6Y9Z6_9HYPH</name>